<protein>
    <submittedName>
        <fullName evidence="9">Cell division cycle protein</fullName>
    </submittedName>
</protein>
<keyword evidence="6" id="KW-0131">Cell cycle</keyword>
<organism evidence="9 10">
    <name type="scientific">Echinococcus granulosus</name>
    <name type="common">Hydatid tapeworm</name>
    <dbReference type="NCBI Taxonomy" id="6210"/>
    <lineage>
        <taxon>Eukaryota</taxon>
        <taxon>Metazoa</taxon>
        <taxon>Spiralia</taxon>
        <taxon>Lophotrochozoa</taxon>
        <taxon>Platyhelminthes</taxon>
        <taxon>Cestoda</taxon>
        <taxon>Eucestoda</taxon>
        <taxon>Cyclophyllidea</taxon>
        <taxon>Taeniidae</taxon>
        <taxon>Echinococcus</taxon>
        <taxon>Echinococcus granulosus group</taxon>
    </lineage>
</organism>
<dbReference type="Pfam" id="PF13424">
    <property type="entry name" value="TPR_12"/>
    <property type="match status" value="1"/>
</dbReference>
<dbReference type="SMART" id="SM00028">
    <property type="entry name" value="TPR"/>
    <property type="match status" value="9"/>
</dbReference>
<feature type="compositionally biased region" description="Acidic residues" evidence="8">
    <location>
        <begin position="641"/>
        <end position="650"/>
    </location>
</feature>
<dbReference type="Proteomes" id="UP000019149">
    <property type="component" value="Unassembled WGS sequence"/>
</dbReference>
<dbReference type="Pfam" id="PF12895">
    <property type="entry name" value="ANAPC3"/>
    <property type="match status" value="1"/>
</dbReference>
<dbReference type="GO" id="GO:0016567">
    <property type="term" value="P:protein ubiquitination"/>
    <property type="evidence" value="ECO:0007669"/>
    <property type="project" value="TreeGrafter"/>
</dbReference>
<evidence type="ECO:0000256" key="8">
    <source>
        <dbReference type="SAM" id="MobiDB-lite"/>
    </source>
</evidence>
<evidence type="ECO:0000313" key="10">
    <source>
        <dbReference type="Proteomes" id="UP000019149"/>
    </source>
</evidence>
<keyword evidence="3" id="KW-0498">Mitosis</keyword>
<feature type="region of interest" description="Disordered" evidence="8">
    <location>
        <begin position="630"/>
        <end position="650"/>
    </location>
</feature>
<dbReference type="OMA" id="SFAEAWI"/>
<evidence type="ECO:0000256" key="5">
    <source>
        <dbReference type="ARBA" id="ARBA00022803"/>
    </source>
</evidence>
<dbReference type="GO" id="GO:0005680">
    <property type="term" value="C:anaphase-promoting complex"/>
    <property type="evidence" value="ECO:0007669"/>
    <property type="project" value="TreeGrafter"/>
</dbReference>
<dbReference type="InterPro" id="IPR011990">
    <property type="entry name" value="TPR-like_helical_dom_sf"/>
</dbReference>
<keyword evidence="5 7" id="KW-0802">TPR repeat</keyword>
<dbReference type="PANTHER" id="PTHR12558">
    <property type="entry name" value="CELL DIVISION CYCLE 16,23,27"/>
    <property type="match status" value="1"/>
</dbReference>
<gene>
    <name evidence="9" type="ORF">EGR_05088</name>
</gene>
<reference evidence="9 10" key="1">
    <citation type="journal article" date="2013" name="Nat. Genet.">
        <title>The genome of the hydatid tapeworm Echinococcus granulosus.</title>
        <authorList>
            <person name="Zheng H."/>
            <person name="Zhang W."/>
            <person name="Zhang L."/>
            <person name="Zhang Z."/>
            <person name="Li J."/>
            <person name="Lu G."/>
            <person name="Zhu Y."/>
            <person name="Wang Y."/>
            <person name="Huang Y."/>
            <person name="Liu J."/>
            <person name="Kang H."/>
            <person name="Chen J."/>
            <person name="Wang L."/>
            <person name="Chen A."/>
            <person name="Yu S."/>
            <person name="Gao Z."/>
            <person name="Jin L."/>
            <person name="Gu W."/>
            <person name="Wang Z."/>
            <person name="Zhao L."/>
            <person name="Shi B."/>
            <person name="Wen H."/>
            <person name="Lin R."/>
            <person name="Jones M.K."/>
            <person name="Brejova B."/>
            <person name="Vinar T."/>
            <person name="Zhao G."/>
            <person name="McManus D.P."/>
            <person name="Chen Z."/>
            <person name="Zhou Y."/>
            <person name="Wang S."/>
        </authorList>
    </citation>
    <scope>NUCLEOTIDE SEQUENCE [LARGE SCALE GENOMIC DNA]</scope>
</reference>
<dbReference type="RefSeq" id="XP_024351286.1">
    <property type="nucleotide sequence ID" value="XM_024494337.1"/>
</dbReference>
<dbReference type="CTD" id="36340803"/>
<accession>W6UF97</accession>
<dbReference type="SUPFAM" id="SSF48452">
    <property type="entry name" value="TPR-like"/>
    <property type="match status" value="2"/>
</dbReference>
<dbReference type="STRING" id="6210.W6UF97"/>
<name>W6UF97_ECHGR</name>
<dbReference type="KEGG" id="egl:EGR_05088"/>
<keyword evidence="2" id="KW-0677">Repeat</keyword>
<feature type="repeat" description="TPR" evidence="7">
    <location>
        <begin position="501"/>
        <end position="534"/>
    </location>
</feature>
<evidence type="ECO:0000256" key="6">
    <source>
        <dbReference type="ARBA" id="ARBA00023306"/>
    </source>
</evidence>
<keyword evidence="10" id="KW-1185">Reference proteome</keyword>
<dbReference type="GO" id="GO:0051301">
    <property type="term" value="P:cell division"/>
    <property type="evidence" value="ECO:0007669"/>
    <property type="project" value="UniProtKB-KW"/>
</dbReference>
<sequence length="650" mass="72708">MSCDDAKCLRALIQRCVKMHQHRSAIFWADKLINLSKDTIKDTLLLADVLINSGQYRRTIDLLTRNDKLRDSYYARFLVAQCYFKCNEFVEALNVLENLESFQQNLLKSTSCSFINFSNPDVQHDVALSGSDSVYLPDGVSHVMLNSSVALLRGHVHEALNNLALAVNCYKEAFRLDPFCFEALEKLLKLEALSDDGLLSSFINFLDENRISKLEFPEFSQALSSATKNIYSCKVPQGNPAGSFVEMIPLRNSVDVLLTQAEYFLSINHYRKCFEITSRILANDPLNPECLPVHISVLKMLDKSNDLFMLANNLVRIFPKCAVSWFATGSYYLCTHKNDLAKRHLRKATQEDRRFGPAWLALGHAYAADSEHDQAIAAYCTAAQIVRHSHMPMLYIGVEYSSSGNQALAERFMQHALQRSPSDPAVLHELGTLALSLKRYNKALKLLKQAYHSISQLSGQVIAPYWEPLLNNLGHAYRELGHFEEALKMHTAALKLVENSPTTLETMGLIYAQMGRYGEAIRALQTALPLHTCRTDSTTAVDLLDICVRQYARQLEVPLSLAPTNTVNATANDVVITTHNDEFEVGRDINESPPKEPFQLLDYSLSTTPPPGIPSIKDDLDIFQVSAPLPQKCAPSGAADPAEDVSMELD</sequence>
<keyword evidence="1 9" id="KW-0132">Cell division</keyword>
<dbReference type="InterPro" id="IPR019734">
    <property type="entry name" value="TPR_rpt"/>
</dbReference>
<proteinExistence type="predicted"/>
<dbReference type="PROSITE" id="PS50005">
    <property type="entry name" value="TPR"/>
    <property type="match status" value="3"/>
</dbReference>
<dbReference type="PANTHER" id="PTHR12558:SF9">
    <property type="entry name" value="CELL DIVISION CYCLE PROTEIN 16 HOMOLOG"/>
    <property type="match status" value="1"/>
</dbReference>
<evidence type="ECO:0000256" key="1">
    <source>
        <dbReference type="ARBA" id="ARBA00022618"/>
    </source>
</evidence>
<feature type="repeat" description="TPR" evidence="7">
    <location>
        <begin position="147"/>
        <end position="180"/>
    </location>
</feature>
<dbReference type="GO" id="GO:0045842">
    <property type="term" value="P:positive regulation of mitotic metaphase/anaphase transition"/>
    <property type="evidence" value="ECO:0007669"/>
    <property type="project" value="TreeGrafter"/>
</dbReference>
<dbReference type="AlphaFoldDB" id="W6UF97"/>
<evidence type="ECO:0000256" key="2">
    <source>
        <dbReference type="ARBA" id="ARBA00022737"/>
    </source>
</evidence>
<evidence type="ECO:0000313" key="9">
    <source>
        <dbReference type="EMBL" id="EUB60090.1"/>
    </source>
</evidence>
<dbReference type="GO" id="GO:0005737">
    <property type="term" value="C:cytoplasm"/>
    <property type="evidence" value="ECO:0007669"/>
    <property type="project" value="TreeGrafter"/>
</dbReference>
<dbReference type="EMBL" id="APAU02000035">
    <property type="protein sequence ID" value="EUB60090.1"/>
    <property type="molecule type" value="Genomic_DNA"/>
</dbReference>
<dbReference type="Gene3D" id="1.25.40.10">
    <property type="entry name" value="Tetratricopeptide repeat domain"/>
    <property type="match status" value="1"/>
</dbReference>
<dbReference type="Pfam" id="PF13181">
    <property type="entry name" value="TPR_8"/>
    <property type="match status" value="1"/>
</dbReference>
<evidence type="ECO:0000256" key="3">
    <source>
        <dbReference type="ARBA" id="ARBA00022776"/>
    </source>
</evidence>
<keyword evidence="4" id="KW-0833">Ubl conjugation pathway</keyword>
<feature type="repeat" description="TPR" evidence="7">
    <location>
        <begin position="467"/>
        <end position="500"/>
    </location>
</feature>
<comment type="caution">
    <text evidence="9">The sequence shown here is derived from an EMBL/GenBank/DDBJ whole genome shotgun (WGS) entry which is preliminary data.</text>
</comment>
<dbReference type="OrthoDB" id="10006270at2759"/>
<evidence type="ECO:0000256" key="7">
    <source>
        <dbReference type="PROSITE-ProRule" id="PRU00339"/>
    </source>
</evidence>
<dbReference type="GO" id="GO:0031145">
    <property type="term" value="P:anaphase-promoting complex-dependent catabolic process"/>
    <property type="evidence" value="ECO:0007669"/>
    <property type="project" value="TreeGrafter"/>
</dbReference>
<evidence type="ECO:0000256" key="4">
    <source>
        <dbReference type="ARBA" id="ARBA00022786"/>
    </source>
</evidence>
<dbReference type="GeneID" id="36340803"/>